<dbReference type="InterPro" id="IPR002539">
    <property type="entry name" value="MaoC-like_dom"/>
</dbReference>
<feature type="compositionally biased region" description="Polar residues" evidence="4">
    <location>
        <begin position="19"/>
        <end position="35"/>
    </location>
</feature>
<feature type="compositionally biased region" description="Gly residues" evidence="4">
    <location>
        <begin position="504"/>
        <end position="513"/>
    </location>
</feature>
<dbReference type="SUPFAM" id="SSF53720">
    <property type="entry name" value="ALDH-like"/>
    <property type="match status" value="1"/>
</dbReference>
<dbReference type="PANTHER" id="PTHR43111">
    <property type="entry name" value="ALDEHYDE DEHYDROGENASE B-RELATED"/>
    <property type="match status" value="1"/>
</dbReference>
<dbReference type="Proteomes" id="UP000664617">
    <property type="component" value="Unassembled WGS sequence"/>
</dbReference>
<feature type="domain" description="Aldehyde dehydrogenase" evidence="5">
    <location>
        <begin position="41"/>
        <end position="527"/>
    </location>
</feature>
<evidence type="ECO:0000313" key="8">
    <source>
        <dbReference type="Proteomes" id="UP000664617"/>
    </source>
</evidence>
<comment type="similarity">
    <text evidence="2">Belongs to the aldehyde dehydrogenase family.</text>
</comment>
<evidence type="ECO:0000259" key="5">
    <source>
        <dbReference type="Pfam" id="PF00171"/>
    </source>
</evidence>
<dbReference type="NCBIfam" id="TIGR02278">
    <property type="entry name" value="PaaN-DH"/>
    <property type="match status" value="1"/>
</dbReference>
<dbReference type="InterPro" id="IPR011966">
    <property type="entry name" value="PaaN-DH"/>
</dbReference>
<dbReference type="Gene3D" id="3.40.605.10">
    <property type="entry name" value="Aldehyde Dehydrogenase, Chain A, domain 1"/>
    <property type="match status" value="1"/>
</dbReference>
<accession>A0ABS3IC48</accession>
<keyword evidence="3" id="KW-0560">Oxidoreductase</keyword>
<dbReference type="InterPro" id="IPR016161">
    <property type="entry name" value="Ald_DH/histidinol_DH"/>
</dbReference>
<dbReference type="NCBIfam" id="NF008868">
    <property type="entry name" value="PRK11903.1"/>
    <property type="match status" value="1"/>
</dbReference>
<comment type="similarity">
    <text evidence="1">Belongs to the enoyl-CoA hydratase/isomerase family.</text>
</comment>
<comment type="caution">
    <text evidence="7">The sequence shown here is derived from an EMBL/GenBank/DDBJ whole genome shotgun (WGS) entry which is preliminary data.</text>
</comment>
<feature type="region of interest" description="Disordered" evidence="4">
    <location>
        <begin position="490"/>
        <end position="513"/>
    </location>
</feature>
<dbReference type="Gene3D" id="3.10.129.10">
    <property type="entry name" value="Hotdog Thioesterase"/>
    <property type="match status" value="1"/>
</dbReference>
<evidence type="ECO:0000256" key="1">
    <source>
        <dbReference type="ARBA" id="ARBA00005254"/>
    </source>
</evidence>
<organism evidence="7 8">
    <name type="scientific">Myceligenerans salitolerans</name>
    <dbReference type="NCBI Taxonomy" id="1230528"/>
    <lineage>
        <taxon>Bacteria</taxon>
        <taxon>Bacillati</taxon>
        <taxon>Actinomycetota</taxon>
        <taxon>Actinomycetes</taxon>
        <taxon>Micrococcales</taxon>
        <taxon>Promicromonosporaceae</taxon>
        <taxon>Myceligenerans</taxon>
    </lineage>
</organism>
<evidence type="ECO:0000256" key="4">
    <source>
        <dbReference type="SAM" id="MobiDB-lite"/>
    </source>
</evidence>
<dbReference type="PANTHER" id="PTHR43111:SF1">
    <property type="entry name" value="ALDEHYDE DEHYDROGENASE B-RELATED"/>
    <property type="match status" value="1"/>
</dbReference>
<name>A0ABS3IC48_9MICO</name>
<proteinExistence type="inferred from homology"/>
<feature type="region of interest" description="Disordered" evidence="4">
    <location>
        <begin position="16"/>
        <end position="38"/>
    </location>
</feature>
<evidence type="ECO:0000256" key="3">
    <source>
        <dbReference type="ARBA" id="ARBA00023002"/>
    </source>
</evidence>
<dbReference type="SUPFAM" id="SSF54637">
    <property type="entry name" value="Thioesterase/thiol ester dehydrase-isomerase"/>
    <property type="match status" value="1"/>
</dbReference>
<evidence type="ECO:0000313" key="7">
    <source>
        <dbReference type="EMBL" id="MBO0609632.1"/>
    </source>
</evidence>
<feature type="domain" description="MaoC-like" evidence="6">
    <location>
        <begin position="602"/>
        <end position="704"/>
    </location>
</feature>
<protein>
    <submittedName>
        <fullName evidence="7">Phenylacetic acid degradation bifunctional protein PaaZ</fullName>
    </submittedName>
</protein>
<dbReference type="RefSeq" id="WP_207275572.1">
    <property type="nucleotide sequence ID" value="NZ_JAFMPK010000044.1"/>
</dbReference>
<dbReference type="InterPro" id="IPR015590">
    <property type="entry name" value="Aldehyde_DH_dom"/>
</dbReference>
<dbReference type="InterPro" id="IPR016162">
    <property type="entry name" value="Ald_DH_N"/>
</dbReference>
<reference evidence="7 8" key="1">
    <citation type="submission" date="2021-03" db="EMBL/GenBank/DDBJ databases">
        <authorList>
            <person name="Xin L."/>
        </authorList>
    </citation>
    <scope>NUCLEOTIDE SEQUENCE [LARGE SCALE GENOMIC DNA]</scope>
    <source>
        <strain evidence="7 8">XHU 5031</strain>
    </source>
</reference>
<dbReference type="Pfam" id="PF01575">
    <property type="entry name" value="MaoC_dehydratas"/>
    <property type="match status" value="1"/>
</dbReference>
<sequence>MTNTVPVLPSYVRDGWWTPTDTSTRGGTATDTSGPSGAGVVVRDASTGEPVTRVSTDGLDLVAVLDHARDVGQKALGDLTIHERAVLLKRMALELTAHKDALYEVSARTGATARDSAFDVDGGIGVLFTYSSKGRRELPNANLILDGPPEALSKDGSFLGRHVYTRLSGVAVQINAFNFPVWGPLEKFAPAFLAGVPTVIKPATPTAYLTEAWVRILVDSGLLPDGALQLVSGGARELLGQLRLGDTVAFTGSADTARRLRGSVVEGVRFTAETDSINASVLGPDGVPGSAEFEAYVRQLVTEMTVKAGQKCTAIRRAIVPEALVDDVVAAVDARLERKVVVGDPRAAGVTMGPLASTGQRDELHRQVEKLIGAGARVAAGPADFAAPPEVVRADGTVGLSPDGAFAAPLLLRFDDADAAALHDVEAFGPVASVVGYRDVDHAAELVVRGGGSLVTSVATSDPTAAAALFGRLCAANGRVLFLDRDDERTSTGHGAPVPHLVHGGPGRAGGGEELGGIRAVHHYMQRTAIQGSPRMLTELTGVWHTGAPVRRAAGGGGPAATGVGPRDGVAAPAEPPGAMGHAHPFRRSLAELRAGDQVVAGPRVVTSEDIEHFADFTGDTFYAHMDEVAAAANPFFPGRVAHGYLLVSLAAGLFVDPDPGPVLANYGLENLRFLTPVSPGDAVTVTLTAKQITPRETDDHGEVRWDAVLRNQADEIVATYDVLTLVAKEWPRG</sequence>
<dbReference type="Gene3D" id="3.40.309.10">
    <property type="entry name" value="Aldehyde Dehydrogenase, Chain A, domain 2"/>
    <property type="match status" value="1"/>
</dbReference>
<dbReference type="EMBL" id="JAFMPK010000044">
    <property type="protein sequence ID" value="MBO0609632.1"/>
    <property type="molecule type" value="Genomic_DNA"/>
</dbReference>
<keyword evidence="8" id="KW-1185">Reference proteome</keyword>
<dbReference type="InterPro" id="IPR029069">
    <property type="entry name" value="HotDog_dom_sf"/>
</dbReference>
<dbReference type="Pfam" id="PF00171">
    <property type="entry name" value="Aldedh"/>
    <property type="match status" value="1"/>
</dbReference>
<evidence type="ECO:0000256" key="2">
    <source>
        <dbReference type="ARBA" id="ARBA00009986"/>
    </source>
</evidence>
<reference evidence="8" key="2">
    <citation type="submission" date="2023-07" db="EMBL/GenBank/DDBJ databases">
        <title>Myceligenerans salitolerans sp. nov., a halotolerant actinomycete isolated from a salt lake in Xinjiang, China.</title>
        <authorList>
            <person name="Guan T."/>
        </authorList>
    </citation>
    <scope>NUCLEOTIDE SEQUENCE [LARGE SCALE GENOMIC DNA]</scope>
    <source>
        <strain evidence="8">XHU 5031</strain>
    </source>
</reference>
<dbReference type="InterPro" id="IPR016163">
    <property type="entry name" value="Ald_DH_C"/>
</dbReference>
<gene>
    <name evidence="7" type="primary">paaZ</name>
    <name evidence="7" type="ORF">J0911_11410</name>
</gene>
<evidence type="ECO:0000259" key="6">
    <source>
        <dbReference type="Pfam" id="PF01575"/>
    </source>
</evidence>